<reference evidence="9" key="1">
    <citation type="journal article" date="2021" name="Nat. Microbiol.">
        <title>Cocultivation of an ultrasmall environmental parasitic bacterium with lytic ability against bacteria associated with wastewater foams.</title>
        <authorList>
            <person name="Batinovic S."/>
            <person name="Rose J.J.A."/>
            <person name="Ratcliffe J."/>
            <person name="Seviour R.J."/>
            <person name="Petrovski S."/>
        </authorList>
    </citation>
    <scope>NUCLEOTIDE SEQUENCE</scope>
    <source>
        <strain evidence="9">CON44</strain>
    </source>
</reference>
<dbReference type="PRINTS" id="PR00359">
    <property type="entry name" value="BP450"/>
</dbReference>
<dbReference type="InterPro" id="IPR017972">
    <property type="entry name" value="Cyt_P450_CS"/>
</dbReference>
<keyword evidence="7 8" id="KW-0503">Monooxygenase</keyword>
<evidence type="ECO:0000256" key="7">
    <source>
        <dbReference type="ARBA" id="ARBA00023033"/>
    </source>
</evidence>
<dbReference type="PROSITE" id="PS00086">
    <property type="entry name" value="CYTOCHROME_P450"/>
    <property type="match status" value="1"/>
</dbReference>
<keyword evidence="6 8" id="KW-0408">Iron</keyword>
<evidence type="ECO:0000256" key="8">
    <source>
        <dbReference type="RuleBase" id="RU000461"/>
    </source>
</evidence>
<dbReference type="EMBL" id="CP045810">
    <property type="protein sequence ID" value="QHN41107.1"/>
    <property type="molecule type" value="Genomic_DNA"/>
</dbReference>
<protein>
    <submittedName>
        <fullName evidence="9">Cytochrome P450</fullName>
    </submittedName>
</protein>
<dbReference type="InterPro" id="IPR036396">
    <property type="entry name" value="Cyt_P450_sf"/>
</dbReference>
<proteinExistence type="inferred from homology"/>
<dbReference type="RefSeq" id="WP_005184509.1">
    <property type="nucleotide sequence ID" value="NZ_CP045804.1"/>
</dbReference>
<dbReference type="Pfam" id="PF00067">
    <property type="entry name" value="p450"/>
    <property type="match status" value="1"/>
</dbReference>
<comment type="similarity">
    <text evidence="2 8">Belongs to the cytochrome P450 family.</text>
</comment>
<dbReference type="PANTHER" id="PTHR46696:SF4">
    <property type="entry name" value="BIOTIN BIOSYNTHESIS CYTOCHROME P450"/>
    <property type="match status" value="1"/>
</dbReference>
<dbReference type="PANTHER" id="PTHR46696">
    <property type="entry name" value="P450, PUTATIVE (EUROFUNG)-RELATED"/>
    <property type="match status" value="1"/>
</dbReference>
<dbReference type="GO" id="GO:0006707">
    <property type="term" value="P:cholesterol catabolic process"/>
    <property type="evidence" value="ECO:0007669"/>
    <property type="project" value="TreeGrafter"/>
</dbReference>
<dbReference type="InterPro" id="IPR001128">
    <property type="entry name" value="Cyt_P450"/>
</dbReference>
<keyword evidence="4 8" id="KW-0479">Metal-binding</keyword>
<dbReference type="AlphaFoldDB" id="A0A857MNW2"/>
<name>A0A857MNW2_9ACTN</name>
<dbReference type="SUPFAM" id="SSF48264">
    <property type="entry name" value="Cytochrome P450"/>
    <property type="match status" value="1"/>
</dbReference>
<evidence type="ECO:0000256" key="3">
    <source>
        <dbReference type="ARBA" id="ARBA00022617"/>
    </source>
</evidence>
<evidence type="ECO:0000313" key="9">
    <source>
        <dbReference type="EMBL" id="QHN41107.1"/>
    </source>
</evidence>
<evidence type="ECO:0000256" key="6">
    <source>
        <dbReference type="ARBA" id="ARBA00023004"/>
    </source>
</evidence>
<evidence type="ECO:0000256" key="2">
    <source>
        <dbReference type="ARBA" id="ARBA00010617"/>
    </source>
</evidence>
<dbReference type="GO" id="GO:0008395">
    <property type="term" value="F:steroid hydroxylase activity"/>
    <property type="evidence" value="ECO:0007669"/>
    <property type="project" value="TreeGrafter"/>
</dbReference>
<keyword evidence="5 8" id="KW-0560">Oxidoreductase</keyword>
<dbReference type="InterPro" id="IPR002397">
    <property type="entry name" value="Cyt_P450_B"/>
</dbReference>
<dbReference type="Gene3D" id="1.10.630.10">
    <property type="entry name" value="Cytochrome P450"/>
    <property type="match status" value="1"/>
</dbReference>
<dbReference type="GO" id="GO:0036199">
    <property type="term" value="F:cholest-4-en-3-one 26-monooxygenase activity"/>
    <property type="evidence" value="ECO:0007669"/>
    <property type="project" value="TreeGrafter"/>
</dbReference>
<dbReference type="CDD" id="cd11078">
    <property type="entry name" value="CYP130-like"/>
    <property type="match status" value="1"/>
</dbReference>
<organism evidence="9">
    <name type="scientific">Gordonia amarae</name>
    <dbReference type="NCBI Taxonomy" id="36821"/>
    <lineage>
        <taxon>Bacteria</taxon>
        <taxon>Bacillati</taxon>
        <taxon>Actinomycetota</taxon>
        <taxon>Actinomycetes</taxon>
        <taxon>Mycobacteriales</taxon>
        <taxon>Gordoniaceae</taxon>
        <taxon>Gordonia</taxon>
    </lineage>
</organism>
<comment type="cofactor">
    <cofactor evidence="1">
        <name>heme</name>
        <dbReference type="ChEBI" id="CHEBI:30413"/>
    </cofactor>
</comment>
<evidence type="ECO:0000256" key="5">
    <source>
        <dbReference type="ARBA" id="ARBA00023002"/>
    </source>
</evidence>
<dbReference type="GO" id="GO:0020037">
    <property type="term" value="F:heme binding"/>
    <property type="evidence" value="ECO:0007669"/>
    <property type="project" value="InterPro"/>
</dbReference>
<dbReference type="FunFam" id="1.10.630.10:FF:000018">
    <property type="entry name" value="Cytochrome P450 monooxygenase"/>
    <property type="match status" value="1"/>
</dbReference>
<dbReference type="GO" id="GO:0005506">
    <property type="term" value="F:iron ion binding"/>
    <property type="evidence" value="ECO:0007669"/>
    <property type="project" value="InterPro"/>
</dbReference>
<evidence type="ECO:0000256" key="1">
    <source>
        <dbReference type="ARBA" id="ARBA00001971"/>
    </source>
</evidence>
<keyword evidence="3 8" id="KW-0349">Heme</keyword>
<evidence type="ECO:0000256" key="4">
    <source>
        <dbReference type="ARBA" id="ARBA00022723"/>
    </source>
</evidence>
<sequence>MSAPTAPKAESVEFNPFSETFFNNPYDTYRRLREEAPLYHNAEYGFWAISRYEDIAPAYKDSATFSSAKGVTLDMIKIAELLKGIPPQLIMLDPPEHDRMRRLVSKAFTPRAVKAWADLVTETIHGFFDEIDDPTSFDAVGDFAALFPVEIICKILGVPADRRQQIRLWIDTYLAREAGNMMMSQAGAEASMAMGQYFESLLAERKADPQDDMLSELIASEYVAADGETKRLTDGEIIGFCRLLGGAGAETVTKLISNALVVFADHPDQWEALRQDRDKVPDAIEELVRFDGPLQYNFRVTTREVTYYGETIPADSPVMLITGAANRDDRVFDDPDVFDINRKRPFGYNLGFGYGTHSCLGAPLARMESRVALNLLLDKLPRYEIDRSKLSRVSMTNVAGWKSVPVRALPAE</sequence>
<accession>A0A857MNW2</accession>
<gene>
    <name evidence="9" type="ORF">GII30_19810</name>
</gene>